<evidence type="ECO:0000313" key="2">
    <source>
        <dbReference type="EMBL" id="GBO21118.1"/>
    </source>
</evidence>
<proteinExistence type="predicted"/>
<sequence>MANCPTQSQDPVTAQENVSSSIGVQEQCAKTKLSTEFNKIDPELTSPSEDCRSSVQEQCTTLKPSIEFSKMDSKLSTLPGDYQSSSIKAVDMFQLIVCLVKKNILKAPQSKMQ</sequence>
<dbReference type="AlphaFoldDB" id="A0A4Y2V983"/>
<feature type="region of interest" description="Disordered" evidence="1">
    <location>
        <begin position="1"/>
        <end position="23"/>
    </location>
</feature>
<gene>
    <name evidence="2" type="ORF">AVEN_149144_1</name>
</gene>
<protein>
    <submittedName>
        <fullName evidence="2">Uncharacterized protein</fullName>
    </submittedName>
</protein>
<dbReference type="EMBL" id="BGPR01044356">
    <property type="protein sequence ID" value="GBO21118.1"/>
    <property type="molecule type" value="Genomic_DNA"/>
</dbReference>
<dbReference type="Proteomes" id="UP000499080">
    <property type="component" value="Unassembled WGS sequence"/>
</dbReference>
<comment type="caution">
    <text evidence="2">The sequence shown here is derived from an EMBL/GenBank/DDBJ whole genome shotgun (WGS) entry which is preliminary data.</text>
</comment>
<keyword evidence="3" id="KW-1185">Reference proteome</keyword>
<organism evidence="2 3">
    <name type="scientific">Araneus ventricosus</name>
    <name type="common">Orbweaver spider</name>
    <name type="synonym">Epeira ventricosa</name>
    <dbReference type="NCBI Taxonomy" id="182803"/>
    <lineage>
        <taxon>Eukaryota</taxon>
        <taxon>Metazoa</taxon>
        <taxon>Ecdysozoa</taxon>
        <taxon>Arthropoda</taxon>
        <taxon>Chelicerata</taxon>
        <taxon>Arachnida</taxon>
        <taxon>Araneae</taxon>
        <taxon>Araneomorphae</taxon>
        <taxon>Entelegynae</taxon>
        <taxon>Araneoidea</taxon>
        <taxon>Araneidae</taxon>
        <taxon>Araneus</taxon>
    </lineage>
</organism>
<evidence type="ECO:0000313" key="3">
    <source>
        <dbReference type="Proteomes" id="UP000499080"/>
    </source>
</evidence>
<reference evidence="2 3" key="1">
    <citation type="journal article" date="2019" name="Sci. Rep.">
        <title>Orb-weaving spider Araneus ventricosus genome elucidates the spidroin gene catalogue.</title>
        <authorList>
            <person name="Kono N."/>
            <person name="Nakamura H."/>
            <person name="Ohtoshi R."/>
            <person name="Moran D.A.P."/>
            <person name="Shinohara A."/>
            <person name="Yoshida Y."/>
            <person name="Fujiwara M."/>
            <person name="Mori M."/>
            <person name="Tomita M."/>
            <person name="Arakawa K."/>
        </authorList>
    </citation>
    <scope>NUCLEOTIDE SEQUENCE [LARGE SCALE GENOMIC DNA]</scope>
</reference>
<name>A0A4Y2V983_ARAVE</name>
<accession>A0A4Y2V983</accession>
<evidence type="ECO:0000256" key="1">
    <source>
        <dbReference type="SAM" id="MobiDB-lite"/>
    </source>
</evidence>